<feature type="transmembrane region" description="Helical" evidence="1">
    <location>
        <begin position="132"/>
        <end position="156"/>
    </location>
</feature>
<evidence type="ECO:0000313" key="4">
    <source>
        <dbReference type="RefSeq" id="XP_022290262.1"/>
    </source>
</evidence>
<dbReference type="Proteomes" id="UP000694844">
    <property type="component" value="Chromosome 6"/>
</dbReference>
<feature type="transmembrane region" description="Helical" evidence="1">
    <location>
        <begin position="104"/>
        <end position="126"/>
    </location>
</feature>
<accession>A0A8B8AFJ7</accession>
<evidence type="ECO:0000256" key="1">
    <source>
        <dbReference type="SAM" id="Phobius"/>
    </source>
</evidence>
<keyword evidence="1" id="KW-0472">Membrane</keyword>
<reference evidence="4" key="1">
    <citation type="submission" date="2025-08" db="UniProtKB">
        <authorList>
            <consortium name="RefSeq"/>
        </authorList>
    </citation>
    <scope>IDENTIFICATION</scope>
    <source>
        <tissue evidence="4">Whole sample</tissue>
    </source>
</reference>
<evidence type="ECO:0000256" key="2">
    <source>
        <dbReference type="SAM" id="SignalP"/>
    </source>
</evidence>
<gene>
    <name evidence="4" type="primary">LOC111101900</name>
</gene>
<sequence length="225" mass="24291">MESEWCYLIFLLPSVVLQSSSFCSPYWINYKSDNSTAECFRGVFYNSGCSLGVQWLGATVFGLQATSFAIIFLTTLASIRFICCNRNDDDDDVGCCDIFGGCMLCLYPVAGIIGFSGCMVVVADFGDYDKGWAFYVSLTASCYVILQLILCCCLLCKKKRIWGGSGESGTGSDAIHLVVAGRGGSGDGAHQIGISSTGELIVRKLQFTRISTSVKPYKCNVADIS</sequence>
<name>A0A8B8AFJ7_CRAVI</name>
<organism evidence="3 4">
    <name type="scientific">Crassostrea virginica</name>
    <name type="common">Eastern oyster</name>
    <dbReference type="NCBI Taxonomy" id="6565"/>
    <lineage>
        <taxon>Eukaryota</taxon>
        <taxon>Metazoa</taxon>
        <taxon>Spiralia</taxon>
        <taxon>Lophotrochozoa</taxon>
        <taxon>Mollusca</taxon>
        <taxon>Bivalvia</taxon>
        <taxon>Autobranchia</taxon>
        <taxon>Pteriomorphia</taxon>
        <taxon>Ostreida</taxon>
        <taxon>Ostreoidea</taxon>
        <taxon>Ostreidae</taxon>
        <taxon>Crassostrea</taxon>
    </lineage>
</organism>
<evidence type="ECO:0000313" key="3">
    <source>
        <dbReference type="Proteomes" id="UP000694844"/>
    </source>
</evidence>
<dbReference type="RefSeq" id="XP_022290262.1">
    <property type="nucleotide sequence ID" value="XM_022434554.1"/>
</dbReference>
<keyword evidence="1" id="KW-0812">Transmembrane</keyword>
<feature type="transmembrane region" description="Helical" evidence="1">
    <location>
        <begin position="61"/>
        <end position="83"/>
    </location>
</feature>
<dbReference type="GeneID" id="111101900"/>
<keyword evidence="3" id="KW-1185">Reference proteome</keyword>
<protein>
    <submittedName>
        <fullName evidence="4">Uncharacterized protein LOC111101900</fullName>
    </submittedName>
</protein>
<feature type="chain" id="PRO_5034158234" evidence="2">
    <location>
        <begin position="22"/>
        <end position="225"/>
    </location>
</feature>
<keyword evidence="2" id="KW-0732">Signal</keyword>
<dbReference type="KEGG" id="cvn:111101900"/>
<proteinExistence type="predicted"/>
<feature type="signal peptide" evidence="2">
    <location>
        <begin position="1"/>
        <end position="21"/>
    </location>
</feature>
<dbReference type="AlphaFoldDB" id="A0A8B8AFJ7"/>
<keyword evidence="1" id="KW-1133">Transmembrane helix</keyword>